<dbReference type="EC" id="2.7.4.7" evidence="3"/>
<dbReference type="Gene3D" id="3.40.225.10">
    <property type="entry name" value="Class II aldolase/adducin N-terminal domain"/>
    <property type="match status" value="1"/>
</dbReference>
<comment type="caution">
    <text evidence="3">The sequence shown here is derived from an EMBL/GenBank/DDBJ whole genome shotgun (WGS) entry which is preliminary data.</text>
</comment>
<dbReference type="EMBL" id="BFAX01000003">
    <property type="protein sequence ID" value="GBF36336.1"/>
    <property type="molecule type" value="Genomic_DNA"/>
</dbReference>
<keyword evidence="3" id="KW-0418">Kinase</keyword>
<dbReference type="GO" id="GO:0005829">
    <property type="term" value="C:cytosol"/>
    <property type="evidence" value="ECO:0007669"/>
    <property type="project" value="TreeGrafter"/>
</dbReference>
<dbReference type="CDD" id="cd01169">
    <property type="entry name" value="HMPP_kinase"/>
    <property type="match status" value="1"/>
</dbReference>
<dbReference type="Proteomes" id="UP000290527">
    <property type="component" value="Unassembled WGS sequence"/>
</dbReference>
<accession>A0A401HPZ1</accession>
<name>A0A401HPZ1_9EURY</name>
<dbReference type="EC" id="2.5.1.3" evidence="3"/>
<dbReference type="Pfam" id="PF10120">
    <property type="entry name" value="ThiN"/>
    <property type="match status" value="1"/>
</dbReference>
<dbReference type="InterPro" id="IPR036409">
    <property type="entry name" value="Aldolase_II/adducin_N_sf"/>
</dbReference>
<organism evidence="3 4">
    <name type="scientific">Methanofervidicoccus abyssi</name>
    <dbReference type="NCBI Taxonomy" id="2082189"/>
    <lineage>
        <taxon>Archaea</taxon>
        <taxon>Methanobacteriati</taxon>
        <taxon>Methanobacteriota</taxon>
        <taxon>Methanomada group</taxon>
        <taxon>Methanococci</taxon>
        <taxon>Methanococcales</taxon>
        <taxon>Methanofervidicoccus</taxon>
    </lineage>
</organism>
<dbReference type="InterPro" id="IPR029056">
    <property type="entry name" value="Ribokinase-like"/>
</dbReference>
<dbReference type="Gene3D" id="3.40.1190.20">
    <property type="match status" value="1"/>
</dbReference>
<dbReference type="GO" id="GO:0008972">
    <property type="term" value="F:phosphomethylpyrimidine kinase activity"/>
    <property type="evidence" value="ECO:0007669"/>
    <property type="project" value="UniProtKB-EC"/>
</dbReference>
<sequence>MYNIVYRGMDKMSKVNILLVGGYDPTGGAGIVADVKTVKLLGCNPLTVITSLIPQNNKKVYSKVDLPRDVIENQLQAIFEDFQVSTVKTGVLTGDAIDILLNYQKEYNFKIVCDPVLRSTTGYTFIDDKTLKKYFELFKRSLLILPNFQEYNIIRRSKYFKDLEKEDNYILITGIEDKLLYKGNIIRKFRGRKIDREVHGTGCVFASAVASFIAKGYNIVDAIEEGKRVVLTSVIYATKTKYGYNSNPVYISREGVLKSLYYAFHLLRDMNLQHLIPEDGSYVGECLVLPRGIEDVASLRITEKGKVEYVEFGVPNIVSKMIITINYYNPKVRSAMTIRYSPDILEVLRECGFTLFSLSDKMENRGIEEDVKIVCKKSDRAPDVIYLRDKIIVFGEDAVDVVKKIEKMYEVL</sequence>
<keyword evidence="3" id="KW-0808">Transferase</keyword>
<dbReference type="AlphaFoldDB" id="A0A401HPZ1"/>
<dbReference type="EC" id="2.7.1.49" evidence="3"/>
<dbReference type="GO" id="GO:0008902">
    <property type="term" value="F:hydroxymethylpyrimidine kinase activity"/>
    <property type="evidence" value="ECO:0007669"/>
    <property type="project" value="UniProtKB-EC"/>
</dbReference>
<proteinExistence type="predicted"/>
<keyword evidence="4" id="KW-1185">Reference proteome</keyword>
<dbReference type="SUPFAM" id="SSF53639">
    <property type="entry name" value="AraD/HMP-PK domain-like"/>
    <property type="match status" value="1"/>
</dbReference>
<dbReference type="InterPro" id="IPR013749">
    <property type="entry name" value="PM/HMP-P_kinase-1"/>
</dbReference>
<dbReference type="Pfam" id="PF08543">
    <property type="entry name" value="Phos_pyr_kin"/>
    <property type="match status" value="1"/>
</dbReference>
<reference evidence="3 4" key="1">
    <citation type="journal article" date="2019" name="Int. J. Syst. Evol. Microbiol.">
        <title>Methanofervidicoccus abyssi gen. nov., sp. nov., a hydrogenotrophic methanogen, isolated from a hydrothermal vent chimney in the Mid-Cayman Spreading Center, the Caribbean Sea.</title>
        <authorList>
            <person name="Sakai S."/>
            <person name="Takaki Y."/>
            <person name="Miyazaki M."/>
            <person name="Ogawara M."/>
            <person name="Yanagawa K."/>
            <person name="Miyazaki J."/>
            <person name="Takai K."/>
        </authorList>
    </citation>
    <scope>NUCLEOTIDE SEQUENCE [LARGE SCALE GENOMIC DNA]</scope>
    <source>
        <strain evidence="3 4">HHB</strain>
    </source>
</reference>
<evidence type="ECO:0000259" key="1">
    <source>
        <dbReference type="Pfam" id="PF08543"/>
    </source>
</evidence>
<dbReference type="PANTHER" id="PTHR20858:SF17">
    <property type="entry name" value="HYDROXYMETHYLPYRIMIDINE_PHOSPHOMETHYLPYRIMIDINE KINASE THI20-RELATED"/>
    <property type="match status" value="1"/>
</dbReference>
<dbReference type="GO" id="GO:0004789">
    <property type="term" value="F:thiamine-phosphate diphosphorylase activity"/>
    <property type="evidence" value="ECO:0007669"/>
    <property type="project" value="UniProtKB-EC"/>
</dbReference>
<dbReference type="InterPro" id="IPR019293">
    <property type="entry name" value="ThiN"/>
</dbReference>
<evidence type="ECO:0000313" key="4">
    <source>
        <dbReference type="Proteomes" id="UP000290527"/>
    </source>
</evidence>
<gene>
    <name evidence="3" type="ORF">MHHB_P0566</name>
</gene>
<dbReference type="InterPro" id="IPR004399">
    <property type="entry name" value="HMP/HMP-P_kinase_dom"/>
</dbReference>
<protein>
    <submittedName>
        <fullName evidence="3">Hydroxymethylpyrimidine kinase/phosphomethylpyrimidine kinase/thiamine-phosphate diphosphorylase</fullName>
        <ecNumber evidence="3">2.5.1.3</ecNumber>
        <ecNumber evidence="3">2.7.1.49</ecNumber>
        <ecNumber evidence="3">2.7.4.7</ecNumber>
    </submittedName>
</protein>
<feature type="domain" description="Thiamine-phosphate synthase ThiN" evidence="2">
    <location>
        <begin position="263"/>
        <end position="407"/>
    </location>
</feature>
<evidence type="ECO:0000259" key="2">
    <source>
        <dbReference type="Pfam" id="PF10120"/>
    </source>
</evidence>
<dbReference type="SUPFAM" id="SSF53613">
    <property type="entry name" value="Ribokinase-like"/>
    <property type="match status" value="1"/>
</dbReference>
<evidence type="ECO:0000313" key="3">
    <source>
        <dbReference type="EMBL" id="GBF36336.1"/>
    </source>
</evidence>
<dbReference type="PANTHER" id="PTHR20858">
    <property type="entry name" value="PHOSPHOMETHYLPYRIMIDINE KINASE"/>
    <property type="match status" value="1"/>
</dbReference>
<feature type="domain" description="Pyridoxamine kinase/Phosphomethylpyrimidine kinase" evidence="1">
    <location>
        <begin position="24"/>
        <end position="244"/>
    </location>
</feature>
<dbReference type="GO" id="GO:0009228">
    <property type="term" value="P:thiamine biosynthetic process"/>
    <property type="evidence" value="ECO:0007669"/>
    <property type="project" value="InterPro"/>
</dbReference>